<keyword evidence="11" id="KW-1185">Reference proteome</keyword>
<proteinExistence type="inferred from homology"/>
<evidence type="ECO:0000256" key="9">
    <source>
        <dbReference type="PIRSR" id="PIRSR602403-1"/>
    </source>
</evidence>
<dbReference type="AlphaFoldDB" id="A0AAJ0FZZ9"/>
<gene>
    <name evidence="10" type="ORF">QQS21_004246</name>
</gene>
<evidence type="ECO:0000256" key="3">
    <source>
        <dbReference type="ARBA" id="ARBA00010617"/>
    </source>
</evidence>
<dbReference type="GO" id="GO:0016705">
    <property type="term" value="F:oxidoreductase activity, acting on paired donors, with incorporation or reduction of molecular oxygen"/>
    <property type="evidence" value="ECO:0007669"/>
    <property type="project" value="InterPro"/>
</dbReference>
<accession>A0AAJ0FZZ9</accession>
<evidence type="ECO:0000256" key="2">
    <source>
        <dbReference type="ARBA" id="ARBA00005179"/>
    </source>
</evidence>
<keyword evidence="6" id="KW-0560">Oxidoreductase</keyword>
<comment type="cofactor">
    <cofactor evidence="1 9">
        <name>heme</name>
        <dbReference type="ChEBI" id="CHEBI:30413"/>
    </cofactor>
</comment>
<dbReference type="PRINTS" id="PR00465">
    <property type="entry name" value="EP450IV"/>
</dbReference>
<evidence type="ECO:0000313" key="11">
    <source>
        <dbReference type="Proteomes" id="UP001251528"/>
    </source>
</evidence>
<evidence type="ECO:0000256" key="5">
    <source>
        <dbReference type="ARBA" id="ARBA00022723"/>
    </source>
</evidence>
<dbReference type="Proteomes" id="UP001251528">
    <property type="component" value="Unassembled WGS sequence"/>
</dbReference>
<sequence length="465" mass="52460">MSGTNSIKWMLSQPNGVLGMWEAFNEMFQLSHSLGHEKYMLDTWAVDVSRRALTQELEDFIEPVQEELQLAVDSLLGMDTDNWKAVDLMDTMRMIINRTGGRFAVGLPLCRDEGYLTASITCIEKIVSNAGAVGLMPTFLRPFFGRLARWSTQGVLRKLESRCGVMLEERFAHVAANPNNKSQDPVDLIQRMIRLSANHRPDEMNIEAMTRRLIMANLGFIYQAGFAATNVLRNILESDREYDTINVLRAEAQRFAAAAEGDSSRLWTRANVARMIFADSVGRETLRLHTVPTRSLIRQVMVDGLRSDTGLPLPRGSLVSVVSQPMHTDPDRFPNPHAFEPFRFVDLRNTNNNEEKYQTSQADVSDKTADEAGGSWSPHAFISTANLLIFGRGRSSCPGRFLIDFQLKMLVHHLLLNYDIKLADTARGKRPTNSWLLEFVFPPKGIKMLVKRRNSNNITKTPSSI</sequence>
<dbReference type="InterPro" id="IPR036396">
    <property type="entry name" value="Cyt_P450_sf"/>
</dbReference>
<keyword evidence="4 9" id="KW-0349">Heme</keyword>
<dbReference type="GO" id="GO:0005506">
    <property type="term" value="F:iron ion binding"/>
    <property type="evidence" value="ECO:0007669"/>
    <property type="project" value="InterPro"/>
</dbReference>
<name>A0AAJ0FZZ9_9HYPO</name>
<keyword evidence="5 9" id="KW-0479">Metal-binding</keyword>
<dbReference type="Gene3D" id="1.10.630.10">
    <property type="entry name" value="Cytochrome P450"/>
    <property type="match status" value="1"/>
</dbReference>
<dbReference type="PANTHER" id="PTHR46206">
    <property type="entry name" value="CYTOCHROME P450"/>
    <property type="match status" value="1"/>
</dbReference>
<dbReference type="CDD" id="cd11041">
    <property type="entry name" value="CYP503A1-like"/>
    <property type="match status" value="1"/>
</dbReference>
<dbReference type="Pfam" id="PF00067">
    <property type="entry name" value="p450"/>
    <property type="match status" value="1"/>
</dbReference>
<dbReference type="GO" id="GO:0004497">
    <property type="term" value="F:monooxygenase activity"/>
    <property type="evidence" value="ECO:0007669"/>
    <property type="project" value="UniProtKB-KW"/>
</dbReference>
<dbReference type="InterPro" id="IPR001128">
    <property type="entry name" value="Cyt_P450"/>
</dbReference>
<comment type="caution">
    <text evidence="10">The sequence shown here is derived from an EMBL/GenBank/DDBJ whole genome shotgun (WGS) entry which is preliminary data.</text>
</comment>
<organism evidence="10 11">
    <name type="scientific">Conoideocrella luteorostrata</name>
    <dbReference type="NCBI Taxonomy" id="1105319"/>
    <lineage>
        <taxon>Eukaryota</taxon>
        <taxon>Fungi</taxon>
        <taxon>Dikarya</taxon>
        <taxon>Ascomycota</taxon>
        <taxon>Pezizomycotina</taxon>
        <taxon>Sordariomycetes</taxon>
        <taxon>Hypocreomycetidae</taxon>
        <taxon>Hypocreales</taxon>
        <taxon>Clavicipitaceae</taxon>
        <taxon>Conoideocrella</taxon>
    </lineage>
</organism>
<comment type="pathway">
    <text evidence="2">Secondary metabolite biosynthesis.</text>
</comment>
<dbReference type="PANTHER" id="PTHR46206:SF1">
    <property type="entry name" value="P450, PUTATIVE (EUROFUNG)-RELATED"/>
    <property type="match status" value="1"/>
</dbReference>
<evidence type="ECO:0000256" key="8">
    <source>
        <dbReference type="ARBA" id="ARBA00023033"/>
    </source>
</evidence>
<dbReference type="SUPFAM" id="SSF48264">
    <property type="entry name" value="Cytochrome P450"/>
    <property type="match status" value="1"/>
</dbReference>
<reference evidence="10" key="1">
    <citation type="submission" date="2023-06" db="EMBL/GenBank/DDBJ databases">
        <title>Conoideocrella luteorostrata (Hypocreales: Clavicipitaceae), a potential biocontrol fungus for elongate hemlock scale in United States Christmas tree production areas.</title>
        <authorList>
            <person name="Barrett H."/>
            <person name="Lovett B."/>
            <person name="Macias A.M."/>
            <person name="Stajich J.E."/>
            <person name="Kasson M.T."/>
        </authorList>
    </citation>
    <scope>NUCLEOTIDE SEQUENCE</scope>
    <source>
        <strain evidence="10">ARSEF 14590</strain>
    </source>
</reference>
<evidence type="ECO:0000256" key="4">
    <source>
        <dbReference type="ARBA" id="ARBA00022617"/>
    </source>
</evidence>
<keyword evidence="7 9" id="KW-0408">Iron</keyword>
<evidence type="ECO:0000256" key="6">
    <source>
        <dbReference type="ARBA" id="ARBA00023002"/>
    </source>
</evidence>
<feature type="binding site" description="axial binding residue" evidence="9">
    <location>
        <position position="397"/>
    </location>
    <ligand>
        <name>heme</name>
        <dbReference type="ChEBI" id="CHEBI:30413"/>
    </ligand>
    <ligandPart>
        <name>Fe</name>
        <dbReference type="ChEBI" id="CHEBI:18248"/>
    </ligandPart>
</feature>
<evidence type="ECO:0000313" key="10">
    <source>
        <dbReference type="EMBL" id="KAK2603566.1"/>
    </source>
</evidence>
<comment type="similarity">
    <text evidence="3">Belongs to the cytochrome P450 family.</text>
</comment>
<dbReference type="InterPro" id="IPR002403">
    <property type="entry name" value="Cyt_P450_E_grp-IV"/>
</dbReference>
<keyword evidence="8" id="KW-0503">Monooxygenase</keyword>
<evidence type="ECO:0008006" key="12">
    <source>
        <dbReference type="Google" id="ProtNLM"/>
    </source>
</evidence>
<dbReference type="EMBL" id="JASWJB010000061">
    <property type="protein sequence ID" value="KAK2603566.1"/>
    <property type="molecule type" value="Genomic_DNA"/>
</dbReference>
<evidence type="ECO:0000256" key="1">
    <source>
        <dbReference type="ARBA" id="ARBA00001971"/>
    </source>
</evidence>
<dbReference type="GO" id="GO:0020037">
    <property type="term" value="F:heme binding"/>
    <property type="evidence" value="ECO:0007669"/>
    <property type="project" value="InterPro"/>
</dbReference>
<evidence type="ECO:0000256" key="7">
    <source>
        <dbReference type="ARBA" id="ARBA00023004"/>
    </source>
</evidence>
<protein>
    <recommendedName>
        <fullName evidence="12">Cytochrome P450</fullName>
    </recommendedName>
</protein>